<dbReference type="Pfam" id="PF12322">
    <property type="entry name" value="T4_baseplate"/>
    <property type="match status" value="1"/>
</dbReference>
<accession>A0A6J5KPA4</accession>
<proteinExistence type="predicted"/>
<organism evidence="1">
    <name type="scientific">uncultured Caudovirales phage</name>
    <dbReference type="NCBI Taxonomy" id="2100421"/>
    <lineage>
        <taxon>Viruses</taxon>
        <taxon>Duplodnaviria</taxon>
        <taxon>Heunggongvirae</taxon>
        <taxon>Uroviricota</taxon>
        <taxon>Caudoviricetes</taxon>
        <taxon>Peduoviridae</taxon>
        <taxon>Maltschvirus</taxon>
        <taxon>Maltschvirus maltsch</taxon>
    </lineage>
</organism>
<protein>
    <submittedName>
        <fullName evidence="1">Baseplate hub assembly protein, bacteriophage T4-like</fullName>
    </submittedName>
</protein>
<evidence type="ECO:0000313" key="1">
    <source>
        <dbReference type="EMBL" id="CAB4124128.1"/>
    </source>
</evidence>
<sequence>MRLPKLEYPVHEVKLLSRDKPIRFRPFLVKEQKILMMAVESKNLDTVVDSMKQIINNCVVDEIDVDTLSLIDIEMFFLNLRARSIGEVIDVFFKCKNIVDDVECNMVINVGVDLLKDVEVTNNTQSNKVMFNDKVGVIMKYPSLNHIKILDEEKNISDKMIIDCMDQIFDEDEVYLTKDATEEELIEFLDKLSSQDLDKLETFIKNSPKISYNKNHNCPKCNFEHNISLEGLGDFFI</sequence>
<dbReference type="InterPro" id="IPR024364">
    <property type="entry name" value="Baseplate_phage_T4-like"/>
</dbReference>
<gene>
    <name evidence="1" type="ORF">UFOVP49_21</name>
</gene>
<dbReference type="EMBL" id="LR796178">
    <property type="protein sequence ID" value="CAB4124128.1"/>
    <property type="molecule type" value="Genomic_DNA"/>
</dbReference>
<name>A0A6J5KPA4_9CAUD</name>
<reference evidence="1" key="1">
    <citation type="submission" date="2020-04" db="EMBL/GenBank/DDBJ databases">
        <authorList>
            <person name="Chiriac C."/>
            <person name="Salcher M."/>
            <person name="Ghai R."/>
            <person name="Kavagutti S V."/>
        </authorList>
    </citation>
    <scope>NUCLEOTIDE SEQUENCE</scope>
</reference>